<feature type="chain" id="PRO_5002796559" evidence="1">
    <location>
        <begin position="20"/>
        <end position="85"/>
    </location>
</feature>
<evidence type="ECO:0000313" key="2">
    <source>
        <dbReference type="EMBL" id="ACE83639.1"/>
    </source>
</evidence>
<evidence type="ECO:0000256" key="1">
    <source>
        <dbReference type="SAM" id="SignalP"/>
    </source>
</evidence>
<dbReference type="AlphaFoldDB" id="B3PG25"/>
<proteinExistence type="predicted"/>
<dbReference type="HOGENOM" id="CLU_2506671_0_0_6"/>
<accession>B3PG25</accession>
<feature type="signal peptide" evidence="1">
    <location>
        <begin position="1"/>
        <end position="19"/>
    </location>
</feature>
<organism evidence="2 3">
    <name type="scientific">Cellvibrio japonicus (strain Ueda107)</name>
    <name type="common">Pseudomonas fluorescens subsp. cellulosa</name>
    <dbReference type="NCBI Taxonomy" id="498211"/>
    <lineage>
        <taxon>Bacteria</taxon>
        <taxon>Pseudomonadati</taxon>
        <taxon>Pseudomonadota</taxon>
        <taxon>Gammaproteobacteria</taxon>
        <taxon>Cellvibrionales</taxon>
        <taxon>Cellvibrionaceae</taxon>
        <taxon>Cellvibrio</taxon>
    </lineage>
</organism>
<evidence type="ECO:0000313" key="3">
    <source>
        <dbReference type="Proteomes" id="UP000001036"/>
    </source>
</evidence>
<protein>
    <submittedName>
        <fullName evidence="2">Uncharacterized protein</fullName>
    </submittedName>
</protein>
<dbReference type="KEGG" id="cja:CJA_3479"/>
<dbReference type="EMBL" id="CP000934">
    <property type="protein sequence ID" value="ACE83639.1"/>
    <property type="molecule type" value="Genomic_DNA"/>
</dbReference>
<sequence length="85" mass="9189">MKNAALLLTLLVATAGAKATDVAENTNLTLAVADIKAKTVWVETEEDVQLRLSEDLEERADTINAKINAKLEQQLEAKLAKDLGI</sequence>
<dbReference type="OrthoDB" id="5704193at2"/>
<dbReference type="RefSeq" id="WP_012489054.1">
    <property type="nucleotide sequence ID" value="NC_010995.1"/>
</dbReference>
<gene>
    <name evidence="2" type="ordered locus">CJA_3479</name>
</gene>
<name>B3PG25_CELJU</name>
<keyword evidence="3" id="KW-1185">Reference proteome</keyword>
<keyword evidence="1" id="KW-0732">Signal</keyword>
<dbReference type="Proteomes" id="UP000001036">
    <property type="component" value="Chromosome"/>
</dbReference>
<dbReference type="eggNOG" id="ENOG5031UYK">
    <property type="taxonomic scope" value="Bacteria"/>
</dbReference>
<reference evidence="2 3" key="1">
    <citation type="journal article" date="2008" name="J. Bacteriol.">
        <title>Insights into plant cell wall degradation from the genome sequence of the soil bacterium Cellvibrio japonicus.</title>
        <authorList>
            <person name="Deboy R.T."/>
            <person name="Mongodin E.F."/>
            <person name="Fouts D.E."/>
            <person name="Tailford L.E."/>
            <person name="Khouri H."/>
            <person name="Emerson J.B."/>
            <person name="Mohamoud Y."/>
            <person name="Watkins K."/>
            <person name="Henrissat B."/>
            <person name="Gilbert H.J."/>
            <person name="Nelson K.E."/>
        </authorList>
    </citation>
    <scope>NUCLEOTIDE SEQUENCE [LARGE SCALE GENOMIC DNA]</scope>
    <source>
        <strain evidence="2 3">Ueda107</strain>
    </source>
</reference>